<feature type="transmembrane region" description="Helical" evidence="8">
    <location>
        <begin position="229"/>
        <end position="252"/>
    </location>
</feature>
<reference evidence="10" key="1">
    <citation type="journal article" date="2023" name="Mol. Biol. Evol.">
        <title>Third-Generation Sequencing Reveals the Adaptive Role of the Epigenome in Three Deep-Sea Polychaetes.</title>
        <authorList>
            <person name="Perez M."/>
            <person name="Aroh O."/>
            <person name="Sun Y."/>
            <person name="Lan Y."/>
            <person name="Juniper S.K."/>
            <person name="Young C.R."/>
            <person name="Angers B."/>
            <person name="Qian P.Y."/>
        </authorList>
    </citation>
    <scope>NUCLEOTIDE SEQUENCE</scope>
    <source>
        <strain evidence="10">P08H-3</strain>
    </source>
</reference>
<keyword evidence="7" id="KW-0807">Transducer</keyword>
<accession>A0AAD9JAJ6</accession>
<feature type="domain" description="G-protein coupled receptors family 1 profile" evidence="9">
    <location>
        <begin position="84"/>
        <end position="355"/>
    </location>
</feature>
<dbReference type="PROSITE" id="PS50262">
    <property type="entry name" value="G_PROTEIN_RECEP_F1_2"/>
    <property type="match status" value="1"/>
</dbReference>
<evidence type="ECO:0000256" key="3">
    <source>
        <dbReference type="ARBA" id="ARBA00022989"/>
    </source>
</evidence>
<proteinExistence type="predicted"/>
<keyword evidence="11" id="KW-1185">Reference proteome</keyword>
<feature type="transmembrane region" description="Helical" evidence="8">
    <location>
        <begin position="72"/>
        <end position="93"/>
    </location>
</feature>
<evidence type="ECO:0000256" key="6">
    <source>
        <dbReference type="ARBA" id="ARBA00023170"/>
    </source>
</evidence>
<dbReference type="GO" id="GO:0005886">
    <property type="term" value="C:plasma membrane"/>
    <property type="evidence" value="ECO:0007669"/>
    <property type="project" value="TreeGrafter"/>
</dbReference>
<feature type="transmembrane region" description="Helical" evidence="8">
    <location>
        <begin position="179"/>
        <end position="203"/>
    </location>
</feature>
<dbReference type="Proteomes" id="UP001208570">
    <property type="component" value="Unassembled WGS sequence"/>
</dbReference>
<dbReference type="SUPFAM" id="SSF81321">
    <property type="entry name" value="Family A G protein-coupled receptor-like"/>
    <property type="match status" value="1"/>
</dbReference>
<dbReference type="EMBL" id="JAODUP010000486">
    <property type="protein sequence ID" value="KAK2148715.1"/>
    <property type="molecule type" value="Genomic_DNA"/>
</dbReference>
<keyword evidence="4" id="KW-0297">G-protein coupled receptor</keyword>
<dbReference type="AlphaFoldDB" id="A0AAD9JAJ6"/>
<protein>
    <recommendedName>
        <fullName evidence="9">G-protein coupled receptors family 1 profile domain-containing protein</fullName>
    </recommendedName>
</protein>
<sequence length="395" mass="44829">MGHQREPIDSGLEFGMSREHQHDNDCVINTDNINRSYVMGYDDDTGWDGYYHFTYFGQFRRANVIIPRLETALIGLITLAVICANVLVLVIMFTTKTPSSSNNYFLANMSLAAMVYPIGMPLIAVTRLTGTWIFSQTACSMLPYTELCGTMVSVWTMTLMSLERYRASQKKGPFEKRQVLVMVAVLWLISAASSVPLAIFFVIKESTVDTDRVIVCTLMWPNNDVRTSYVFIVPAILVGFVLPLILIVINYTRIMKALNDSMKKLHQHRCSGPPVVRTRSGMFNPKLFRHRREAKVIRFLIVLVVVFCTMWLPIAVCMILIVYDKVTHHLIMTSNLFIAGECFALSNSLVNPLIYAFINERYRNGLNRIVGNVRRVSLKTNKITPSTSQVLDDQV</sequence>
<evidence type="ECO:0000259" key="9">
    <source>
        <dbReference type="PROSITE" id="PS50262"/>
    </source>
</evidence>
<dbReference type="GO" id="GO:0004930">
    <property type="term" value="F:G protein-coupled receptor activity"/>
    <property type="evidence" value="ECO:0007669"/>
    <property type="project" value="UniProtKB-KW"/>
</dbReference>
<comment type="subcellular location">
    <subcellularLocation>
        <location evidence="1">Membrane</location>
        <topology evidence="1">Multi-pass membrane protein</topology>
    </subcellularLocation>
</comment>
<name>A0AAD9JAJ6_9ANNE</name>
<evidence type="ECO:0000256" key="7">
    <source>
        <dbReference type="ARBA" id="ARBA00023224"/>
    </source>
</evidence>
<evidence type="ECO:0000256" key="8">
    <source>
        <dbReference type="SAM" id="Phobius"/>
    </source>
</evidence>
<evidence type="ECO:0000256" key="5">
    <source>
        <dbReference type="ARBA" id="ARBA00023136"/>
    </source>
</evidence>
<evidence type="ECO:0000256" key="4">
    <source>
        <dbReference type="ARBA" id="ARBA00023040"/>
    </source>
</evidence>
<dbReference type="InterPro" id="IPR000276">
    <property type="entry name" value="GPCR_Rhodpsn"/>
</dbReference>
<dbReference type="Gene3D" id="1.20.1070.10">
    <property type="entry name" value="Rhodopsin 7-helix transmembrane proteins"/>
    <property type="match status" value="1"/>
</dbReference>
<dbReference type="SMART" id="SM01381">
    <property type="entry name" value="7TM_GPCR_Srsx"/>
    <property type="match status" value="1"/>
</dbReference>
<keyword evidence="5 8" id="KW-0472">Membrane</keyword>
<evidence type="ECO:0000313" key="10">
    <source>
        <dbReference type="EMBL" id="KAK2148715.1"/>
    </source>
</evidence>
<dbReference type="CDD" id="cd00637">
    <property type="entry name" value="7tm_classA_rhodopsin-like"/>
    <property type="match status" value="1"/>
</dbReference>
<evidence type="ECO:0000313" key="11">
    <source>
        <dbReference type="Proteomes" id="UP001208570"/>
    </source>
</evidence>
<keyword evidence="6" id="KW-0675">Receptor</keyword>
<feature type="transmembrane region" description="Helical" evidence="8">
    <location>
        <begin position="105"/>
        <end position="126"/>
    </location>
</feature>
<dbReference type="PANTHER" id="PTHR45695:SF37">
    <property type="entry name" value="FREE FATTY ACID RECEPTOR 4-LIKE"/>
    <property type="match status" value="1"/>
</dbReference>
<evidence type="ECO:0000256" key="2">
    <source>
        <dbReference type="ARBA" id="ARBA00022692"/>
    </source>
</evidence>
<comment type="caution">
    <text evidence="10">The sequence shown here is derived from an EMBL/GenBank/DDBJ whole genome shotgun (WGS) entry which is preliminary data.</text>
</comment>
<keyword evidence="3 8" id="KW-1133">Transmembrane helix</keyword>
<dbReference type="PRINTS" id="PR00237">
    <property type="entry name" value="GPCRRHODOPSN"/>
</dbReference>
<dbReference type="InterPro" id="IPR017452">
    <property type="entry name" value="GPCR_Rhodpsn_7TM"/>
</dbReference>
<gene>
    <name evidence="10" type="ORF">LSH36_486g02015</name>
</gene>
<organism evidence="10 11">
    <name type="scientific">Paralvinella palmiformis</name>
    <dbReference type="NCBI Taxonomy" id="53620"/>
    <lineage>
        <taxon>Eukaryota</taxon>
        <taxon>Metazoa</taxon>
        <taxon>Spiralia</taxon>
        <taxon>Lophotrochozoa</taxon>
        <taxon>Annelida</taxon>
        <taxon>Polychaeta</taxon>
        <taxon>Sedentaria</taxon>
        <taxon>Canalipalpata</taxon>
        <taxon>Terebellida</taxon>
        <taxon>Terebelliformia</taxon>
        <taxon>Alvinellidae</taxon>
        <taxon>Paralvinella</taxon>
    </lineage>
</organism>
<dbReference type="Pfam" id="PF00001">
    <property type="entry name" value="7tm_1"/>
    <property type="match status" value="1"/>
</dbReference>
<evidence type="ECO:0000256" key="1">
    <source>
        <dbReference type="ARBA" id="ARBA00004141"/>
    </source>
</evidence>
<feature type="transmembrane region" description="Helical" evidence="8">
    <location>
        <begin position="335"/>
        <end position="358"/>
    </location>
</feature>
<dbReference type="PANTHER" id="PTHR45695">
    <property type="entry name" value="LEUCOKININ RECEPTOR-RELATED"/>
    <property type="match status" value="1"/>
</dbReference>
<keyword evidence="2 8" id="KW-0812">Transmembrane</keyword>
<feature type="transmembrane region" description="Helical" evidence="8">
    <location>
        <begin position="296"/>
        <end position="323"/>
    </location>
</feature>